<feature type="compositionally biased region" description="Polar residues" evidence="1">
    <location>
        <begin position="73"/>
        <end position="85"/>
    </location>
</feature>
<dbReference type="Proteomes" id="UP000703269">
    <property type="component" value="Unassembled WGS sequence"/>
</dbReference>
<feature type="region of interest" description="Disordered" evidence="1">
    <location>
        <begin position="43"/>
        <end position="125"/>
    </location>
</feature>
<feature type="compositionally biased region" description="Basic and acidic residues" evidence="1">
    <location>
        <begin position="109"/>
        <end position="125"/>
    </location>
</feature>
<dbReference type="AlphaFoldDB" id="A0A9P3LLJ6"/>
<accession>A0A9P3LLJ6</accession>
<reference evidence="2 3" key="1">
    <citation type="submission" date="2021-08" db="EMBL/GenBank/DDBJ databases">
        <title>Draft Genome Sequence of Phanerochaete sordida strain YK-624.</title>
        <authorList>
            <person name="Mori T."/>
            <person name="Dohra H."/>
            <person name="Suzuki T."/>
            <person name="Kawagishi H."/>
            <person name="Hirai H."/>
        </authorList>
    </citation>
    <scope>NUCLEOTIDE SEQUENCE [LARGE SCALE GENOMIC DNA]</scope>
    <source>
        <strain evidence="2 3">YK-624</strain>
    </source>
</reference>
<evidence type="ECO:0000313" key="3">
    <source>
        <dbReference type="Proteomes" id="UP000703269"/>
    </source>
</evidence>
<feature type="region of interest" description="Disordered" evidence="1">
    <location>
        <begin position="1"/>
        <end position="27"/>
    </location>
</feature>
<gene>
    <name evidence="2" type="ORF">PsYK624_146110</name>
</gene>
<comment type="caution">
    <text evidence="2">The sequence shown here is derived from an EMBL/GenBank/DDBJ whole genome shotgun (WGS) entry which is preliminary data.</text>
</comment>
<evidence type="ECO:0000313" key="2">
    <source>
        <dbReference type="EMBL" id="GJE98382.1"/>
    </source>
</evidence>
<proteinExistence type="predicted"/>
<protein>
    <submittedName>
        <fullName evidence="2">Uncharacterized protein</fullName>
    </submittedName>
</protein>
<feature type="compositionally biased region" description="Basic and acidic residues" evidence="1">
    <location>
        <begin position="1"/>
        <end position="19"/>
    </location>
</feature>
<name>A0A9P3LLJ6_9APHY</name>
<keyword evidence="3" id="KW-1185">Reference proteome</keyword>
<organism evidence="2 3">
    <name type="scientific">Phanerochaete sordida</name>
    <dbReference type="NCBI Taxonomy" id="48140"/>
    <lineage>
        <taxon>Eukaryota</taxon>
        <taxon>Fungi</taxon>
        <taxon>Dikarya</taxon>
        <taxon>Basidiomycota</taxon>
        <taxon>Agaricomycotina</taxon>
        <taxon>Agaricomycetes</taxon>
        <taxon>Polyporales</taxon>
        <taxon>Phanerochaetaceae</taxon>
        <taxon>Phanerochaete</taxon>
    </lineage>
</organism>
<evidence type="ECO:0000256" key="1">
    <source>
        <dbReference type="SAM" id="MobiDB-lite"/>
    </source>
</evidence>
<sequence>MQVDGRRSRQAKRKEDTRTRVRQRPPTLVLYPLDSPLALYQPFQLPASPRSGGTPHNSPPIVWSQRSLPEPCTHTSVQGPCQARNSFKPIHLRPSRETEPDAPNQMPRGAKDRSPAPDVMRQDDW</sequence>
<dbReference type="EMBL" id="BPQB01000086">
    <property type="protein sequence ID" value="GJE98382.1"/>
    <property type="molecule type" value="Genomic_DNA"/>
</dbReference>